<sequence length="97" mass="11101">MIFMLGCSGEYSDSIVIPVEIPSLPRSRISADILFSAEMSFLLVSRSFKSELLQYNFLHLDPAAFGFCQADQFPADFLKSQINLQQYLFIIKYTTFK</sequence>
<accession>A0ABR2GE50</accession>
<protein>
    <submittedName>
        <fullName evidence="1">Uncharacterized protein</fullName>
    </submittedName>
</protein>
<evidence type="ECO:0000313" key="2">
    <source>
        <dbReference type="Proteomes" id="UP001472677"/>
    </source>
</evidence>
<keyword evidence="2" id="KW-1185">Reference proteome</keyword>
<gene>
    <name evidence="1" type="ORF">V6N12_051006</name>
</gene>
<proteinExistence type="predicted"/>
<evidence type="ECO:0000313" key="1">
    <source>
        <dbReference type="EMBL" id="KAK8601164.1"/>
    </source>
</evidence>
<dbReference type="EMBL" id="JBBPBM010000001">
    <property type="protein sequence ID" value="KAK8601164.1"/>
    <property type="molecule type" value="Genomic_DNA"/>
</dbReference>
<name>A0ABR2GE50_9ROSI</name>
<comment type="caution">
    <text evidence="1">The sequence shown here is derived from an EMBL/GenBank/DDBJ whole genome shotgun (WGS) entry which is preliminary data.</text>
</comment>
<dbReference type="Proteomes" id="UP001472677">
    <property type="component" value="Unassembled WGS sequence"/>
</dbReference>
<organism evidence="1 2">
    <name type="scientific">Hibiscus sabdariffa</name>
    <name type="common">roselle</name>
    <dbReference type="NCBI Taxonomy" id="183260"/>
    <lineage>
        <taxon>Eukaryota</taxon>
        <taxon>Viridiplantae</taxon>
        <taxon>Streptophyta</taxon>
        <taxon>Embryophyta</taxon>
        <taxon>Tracheophyta</taxon>
        <taxon>Spermatophyta</taxon>
        <taxon>Magnoliopsida</taxon>
        <taxon>eudicotyledons</taxon>
        <taxon>Gunneridae</taxon>
        <taxon>Pentapetalae</taxon>
        <taxon>rosids</taxon>
        <taxon>malvids</taxon>
        <taxon>Malvales</taxon>
        <taxon>Malvaceae</taxon>
        <taxon>Malvoideae</taxon>
        <taxon>Hibiscus</taxon>
    </lineage>
</organism>
<reference evidence="1 2" key="1">
    <citation type="journal article" date="2024" name="G3 (Bethesda)">
        <title>Genome assembly of Hibiscus sabdariffa L. provides insights into metabolisms of medicinal natural products.</title>
        <authorList>
            <person name="Kim T."/>
        </authorList>
    </citation>
    <scope>NUCLEOTIDE SEQUENCE [LARGE SCALE GENOMIC DNA]</scope>
    <source>
        <strain evidence="1">TK-2024</strain>
        <tissue evidence="1">Old leaves</tissue>
    </source>
</reference>